<feature type="compositionally biased region" description="Basic and acidic residues" evidence="1">
    <location>
        <begin position="9"/>
        <end position="22"/>
    </location>
</feature>
<feature type="region of interest" description="Disordered" evidence="1">
    <location>
        <begin position="1"/>
        <end position="22"/>
    </location>
</feature>
<proteinExistence type="predicted"/>
<dbReference type="Proteomes" id="UP001632038">
    <property type="component" value="Unassembled WGS sequence"/>
</dbReference>
<dbReference type="EMBL" id="JAVIJP010000066">
    <property type="protein sequence ID" value="KAL3620795.1"/>
    <property type="molecule type" value="Genomic_DNA"/>
</dbReference>
<evidence type="ECO:0000313" key="2">
    <source>
        <dbReference type="EMBL" id="KAL3620795.1"/>
    </source>
</evidence>
<dbReference type="AlphaFoldDB" id="A0ABD3BTM1"/>
<sequence length="106" mass="12311">MEPQQGPKPDSEPDHSKAKMCEDSKIEVIEIPSDEDEDDNKIGRFSANHDDELENGTWCMKGREGKVHTSIPLCVLRRWNESYPHAAYEFMVWRDHEDEEKAIPLN</sequence>
<evidence type="ECO:0000313" key="3">
    <source>
        <dbReference type="Proteomes" id="UP001632038"/>
    </source>
</evidence>
<gene>
    <name evidence="2" type="ORF">CASFOL_035707</name>
</gene>
<name>A0ABD3BTM1_9LAMI</name>
<reference evidence="3" key="1">
    <citation type="journal article" date="2024" name="IScience">
        <title>Strigolactones Initiate the Formation of Haustorium-like Structures in Castilleja.</title>
        <authorList>
            <person name="Buerger M."/>
            <person name="Peterson D."/>
            <person name="Chory J."/>
        </authorList>
    </citation>
    <scope>NUCLEOTIDE SEQUENCE [LARGE SCALE GENOMIC DNA]</scope>
</reference>
<organism evidence="2 3">
    <name type="scientific">Castilleja foliolosa</name>
    <dbReference type="NCBI Taxonomy" id="1961234"/>
    <lineage>
        <taxon>Eukaryota</taxon>
        <taxon>Viridiplantae</taxon>
        <taxon>Streptophyta</taxon>
        <taxon>Embryophyta</taxon>
        <taxon>Tracheophyta</taxon>
        <taxon>Spermatophyta</taxon>
        <taxon>Magnoliopsida</taxon>
        <taxon>eudicotyledons</taxon>
        <taxon>Gunneridae</taxon>
        <taxon>Pentapetalae</taxon>
        <taxon>asterids</taxon>
        <taxon>lamiids</taxon>
        <taxon>Lamiales</taxon>
        <taxon>Orobanchaceae</taxon>
        <taxon>Pedicularideae</taxon>
        <taxon>Castillejinae</taxon>
        <taxon>Castilleja</taxon>
    </lineage>
</organism>
<protein>
    <submittedName>
        <fullName evidence="2">Uncharacterized protein</fullName>
    </submittedName>
</protein>
<accession>A0ABD3BTM1</accession>
<comment type="caution">
    <text evidence="2">The sequence shown here is derived from an EMBL/GenBank/DDBJ whole genome shotgun (WGS) entry which is preliminary data.</text>
</comment>
<evidence type="ECO:0000256" key="1">
    <source>
        <dbReference type="SAM" id="MobiDB-lite"/>
    </source>
</evidence>
<keyword evidence="3" id="KW-1185">Reference proteome</keyword>